<dbReference type="CDD" id="cd02808">
    <property type="entry name" value="GltS_FMN"/>
    <property type="match status" value="1"/>
</dbReference>
<name>A0A1H8KF14_9FLAO</name>
<dbReference type="GO" id="GO:0006537">
    <property type="term" value="P:glutamate biosynthetic process"/>
    <property type="evidence" value="ECO:0007669"/>
    <property type="project" value="InterPro"/>
</dbReference>
<dbReference type="Proteomes" id="UP000198657">
    <property type="component" value="Unassembled WGS sequence"/>
</dbReference>
<evidence type="ECO:0000256" key="2">
    <source>
        <dbReference type="PIRNR" id="PIRNR006429"/>
    </source>
</evidence>
<dbReference type="InterPro" id="IPR002932">
    <property type="entry name" value="Glu_synthdom"/>
</dbReference>
<dbReference type="Gene3D" id="3.20.20.70">
    <property type="entry name" value="Aldolase class I"/>
    <property type="match status" value="1"/>
</dbReference>
<evidence type="ECO:0000256" key="1">
    <source>
        <dbReference type="ARBA" id="ARBA00009716"/>
    </source>
</evidence>
<evidence type="ECO:0000313" key="4">
    <source>
        <dbReference type="EMBL" id="SEN91549.1"/>
    </source>
</evidence>
<dbReference type="STRING" id="604089.SAMN04487942_1148"/>
<protein>
    <submittedName>
        <fullName evidence="4">Glutamate synthase domain-containing protein 2</fullName>
    </submittedName>
</protein>
<dbReference type="AlphaFoldDB" id="A0A1H8KF14"/>
<evidence type="ECO:0000259" key="3">
    <source>
        <dbReference type="Pfam" id="PF01645"/>
    </source>
</evidence>
<keyword evidence="5" id="KW-1185">Reference proteome</keyword>
<dbReference type="Pfam" id="PF01645">
    <property type="entry name" value="Glu_synthase"/>
    <property type="match status" value="1"/>
</dbReference>
<dbReference type="PIRSF" id="PIRSF006429">
    <property type="entry name" value="GOGAT_lg_2"/>
    <property type="match status" value="1"/>
</dbReference>
<dbReference type="SUPFAM" id="SSF51395">
    <property type="entry name" value="FMN-linked oxidoreductases"/>
    <property type="match status" value="1"/>
</dbReference>
<dbReference type="PANTHER" id="PTHR43819:SF1">
    <property type="entry name" value="ARCHAEAL-TYPE GLUTAMATE SYNTHASE [NADPH]"/>
    <property type="match status" value="1"/>
</dbReference>
<dbReference type="GO" id="GO:0015930">
    <property type="term" value="F:glutamate synthase activity"/>
    <property type="evidence" value="ECO:0007669"/>
    <property type="project" value="InterPro"/>
</dbReference>
<dbReference type="InterPro" id="IPR013785">
    <property type="entry name" value="Aldolase_TIM"/>
</dbReference>
<feature type="domain" description="Glutamate synthase" evidence="3">
    <location>
        <begin position="161"/>
        <end position="474"/>
    </location>
</feature>
<dbReference type="PANTHER" id="PTHR43819">
    <property type="entry name" value="ARCHAEAL-TYPE GLUTAMATE SYNTHASE [NADPH]"/>
    <property type="match status" value="1"/>
</dbReference>
<evidence type="ECO:0000313" key="5">
    <source>
        <dbReference type="Proteomes" id="UP000198657"/>
    </source>
</evidence>
<dbReference type="EMBL" id="FODN01000002">
    <property type="protein sequence ID" value="SEN91549.1"/>
    <property type="molecule type" value="Genomic_DNA"/>
</dbReference>
<comment type="similarity">
    <text evidence="1 2">Belongs to the glutamate synthase family.</text>
</comment>
<organism evidence="4 5">
    <name type="scientific">Flavobacterium sinopsychrotolerans</name>
    <dbReference type="NCBI Taxonomy" id="604089"/>
    <lineage>
        <taxon>Bacteria</taxon>
        <taxon>Pseudomonadati</taxon>
        <taxon>Bacteroidota</taxon>
        <taxon>Flavobacteriia</taxon>
        <taxon>Flavobacteriales</taxon>
        <taxon>Flavobacteriaceae</taxon>
        <taxon>Flavobacterium</taxon>
    </lineage>
</organism>
<dbReference type="RefSeq" id="WP_091166592.1">
    <property type="nucleotide sequence ID" value="NZ_CBCSFM010000003.1"/>
</dbReference>
<proteinExistence type="inferred from homology"/>
<accession>A0A1H8KF14</accession>
<dbReference type="OrthoDB" id="9758182at2"/>
<reference evidence="5" key="1">
    <citation type="submission" date="2016-10" db="EMBL/GenBank/DDBJ databases">
        <authorList>
            <person name="Varghese N."/>
            <person name="Submissions S."/>
        </authorList>
    </citation>
    <scope>NUCLEOTIDE SEQUENCE [LARGE SCALE GENOMIC DNA]</scope>
    <source>
        <strain evidence="5">CGMCC 1.8704</strain>
    </source>
</reference>
<dbReference type="InterPro" id="IPR024188">
    <property type="entry name" value="GltB"/>
</dbReference>
<gene>
    <name evidence="4" type="ORF">SAMN04487942_1148</name>
</gene>
<sequence length="517" mass="57611">MFLKKLAAHQIIWASTLSFLVISSVLIYFNYLDYLFLAIPLLLLYLLVSDTFQSKHTVKKNYPIVGRFRYFLESFRPEMRQYFFEGELDGKPFNRRQRTIVYQRAKNVKQTISFGMQDDPNRIGYEWAAHSIYPKRADKQFFRTTVGNSQCLQPYSASIYNISAMSYGALSKTAISSLNKGAQKGGFAHNTGEGGISDFHLEGGDLIWQIGTGYFGCRKDDGTFSEELFTEKANFPQVKMIELKLSQGAKPGHGGLLPGEKNTPEIAKIRNIQSHVAVHSPAGHTAFSNSTELLLFLKKLRHLSNGKPVGFKICIGRQDEFIDIIKAMKETGIVPDFITVDGAEGGTGAAPLEFIDYMGMALSDALIFVSKTLQQFELRDEIKIMASGKIITGFDIAKAISLGADACYSARGMMFALGCIQALQCDSGKCPVGIATQDKALYKGLDITEKSVRVAHFHNNTLKAFAEFIGACGFDSPKAITPDVFYRRIDHKTNESFASLFFNDFQNKTKTEKINLN</sequence>